<feature type="region of interest" description="Disordered" evidence="1">
    <location>
        <begin position="53"/>
        <end position="78"/>
    </location>
</feature>
<dbReference type="NCBIfam" id="TIGR02747">
    <property type="entry name" value="TraV"/>
    <property type="match status" value="1"/>
</dbReference>
<dbReference type="Pfam" id="PF09676">
    <property type="entry name" value="TraV"/>
    <property type="match status" value="1"/>
</dbReference>
<sequence>MQSKFLVLSLFCIGLSGCATFDGLDGKSSFDCKAPDGVVCDSMTGVMANAKANNLPGQQVNRSSKTPEKGSEYTAVRSKPTSSVLPTMEYTGAPILRNPKTLRVWVAPWESADRTLFDQQFFYIVIDNWKWNIEHNSRRVRQAYAPSSASGYVASPSSVSAVSGNQDAYKMRVEGNSVVPDDDAIPLGGKGGESINPMPGKRDIDANVAKELKNMNVDISQFTKPLQNVGN</sequence>
<dbReference type="EMBL" id="GG704974">
    <property type="protein sequence ID" value="EEY94841.1"/>
    <property type="molecule type" value="Genomic_DNA"/>
</dbReference>
<proteinExistence type="predicted"/>
<dbReference type="Proteomes" id="UP000012047">
    <property type="component" value="Unassembled WGS sequence"/>
</dbReference>
<name>D0SGY5_ACIJO</name>
<dbReference type="eggNOG" id="ENOG5030YKS">
    <property type="taxonomic scope" value="Bacteria"/>
</dbReference>
<evidence type="ECO:0000313" key="4">
    <source>
        <dbReference type="Proteomes" id="UP000012047"/>
    </source>
</evidence>
<evidence type="ECO:0000256" key="1">
    <source>
        <dbReference type="SAM" id="MobiDB-lite"/>
    </source>
</evidence>
<dbReference type="HOGENOM" id="CLU_106606_1_0_6"/>
<protein>
    <submittedName>
        <fullName evidence="3">Type IV conjugative transfer system protein TraV</fullName>
    </submittedName>
</protein>
<evidence type="ECO:0000256" key="2">
    <source>
        <dbReference type="SAM" id="SignalP"/>
    </source>
</evidence>
<keyword evidence="2" id="KW-0732">Signal</keyword>
<dbReference type="AlphaFoldDB" id="D0SGY5"/>
<organism evidence="3 4">
    <name type="scientific">Acinetobacter johnsonii SH046</name>
    <dbReference type="NCBI Taxonomy" id="575586"/>
    <lineage>
        <taxon>Bacteria</taxon>
        <taxon>Pseudomonadati</taxon>
        <taxon>Pseudomonadota</taxon>
        <taxon>Gammaproteobacteria</taxon>
        <taxon>Moraxellales</taxon>
        <taxon>Moraxellaceae</taxon>
        <taxon>Acinetobacter</taxon>
    </lineage>
</organism>
<gene>
    <name evidence="3" type="primary">traV</name>
    <name evidence="3" type="ORF">HMPREF0016_03108</name>
</gene>
<dbReference type="RefSeq" id="WP_005401868.1">
    <property type="nucleotide sequence ID" value="NZ_GG704974.1"/>
</dbReference>
<accession>D0SGY5</accession>
<feature type="compositionally biased region" description="Polar residues" evidence="1">
    <location>
        <begin position="53"/>
        <end position="64"/>
    </location>
</feature>
<feature type="signal peptide" evidence="2">
    <location>
        <begin position="1"/>
        <end position="21"/>
    </location>
</feature>
<dbReference type="PROSITE" id="PS51257">
    <property type="entry name" value="PROKAR_LIPOPROTEIN"/>
    <property type="match status" value="1"/>
</dbReference>
<reference evidence="4" key="1">
    <citation type="journal article" date="2012" name="PLoS ONE">
        <title>The success of Acinetobacter species; genetic, metabolic and virulence attributes.</title>
        <authorList>
            <person name="Peleg A.Y."/>
            <person name="de Breij A."/>
            <person name="Adams M.D."/>
            <person name="Cerqueira G.M."/>
            <person name="Mocali S."/>
            <person name="Galardini M."/>
            <person name="Nibbering P.H."/>
            <person name="Earl A.M."/>
            <person name="Ward D.V."/>
            <person name="Paterson D.L."/>
            <person name="Seifert H."/>
            <person name="Dijkshoorn L."/>
        </authorList>
    </citation>
    <scope>NUCLEOTIDE SEQUENCE [LARGE SCALE GENOMIC DNA]</scope>
    <source>
        <strain evidence="4">SH046</strain>
    </source>
</reference>
<dbReference type="InterPro" id="IPR014118">
    <property type="entry name" value="T4SS_TraV"/>
</dbReference>
<evidence type="ECO:0000313" key="3">
    <source>
        <dbReference type="EMBL" id="EEY94841.1"/>
    </source>
</evidence>
<feature type="chain" id="PRO_5003014858" evidence="2">
    <location>
        <begin position="22"/>
        <end position="231"/>
    </location>
</feature>